<accession>A0A836BD85</accession>
<feature type="region of interest" description="Disordered" evidence="1">
    <location>
        <begin position="952"/>
        <end position="997"/>
    </location>
</feature>
<feature type="compositionally biased region" description="Low complexity" evidence="1">
    <location>
        <begin position="818"/>
        <end position="832"/>
    </location>
</feature>
<gene>
    <name evidence="2" type="ORF">HYH02_000356</name>
</gene>
<name>A0A836BD85_9CHLO</name>
<feature type="region of interest" description="Disordered" evidence="1">
    <location>
        <begin position="620"/>
        <end position="657"/>
    </location>
</feature>
<keyword evidence="3" id="KW-1185">Reference proteome</keyword>
<feature type="compositionally biased region" description="Low complexity" evidence="1">
    <location>
        <begin position="967"/>
        <end position="983"/>
    </location>
</feature>
<reference evidence="2" key="1">
    <citation type="journal article" date="2020" name="bioRxiv">
        <title>Comparative genomics of Chlamydomonas.</title>
        <authorList>
            <person name="Craig R.J."/>
            <person name="Hasan A.R."/>
            <person name="Ness R.W."/>
            <person name="Keightley P.D."/>
        </authorList>
    </citation>
    <scope>NUCLEOTIDE SEQUENCE</scope>
    <source>
        <strain evidence="2">CCAP 11/173</strain>
    </source>
</reference>
<sequence>MPHANDRGCSDNVCVFDACAFAKRSSSRSPAVALQQSVTCSGLAGAGADPGFGDGDGWNNSGSGLAATVHPAAARHLQAAFQARDAPHGRLSETAAVAADALVLLASSAGGGGAGAVRGKGASCSNSLPPHTVALSFGSWGRQTGPQREQGHGGGHAIAVATAGGVRVTPPLPAVVAAADVHPQQRGVPAGATLLGKRRSSITDNHSSGGGASAGAMGVGPGGCAAVAQVPHSTAVLAAMAAVAAAGARGAASRCFKNTSIRPLAAATTISHGQALAAVADEAEADAAAAAGEGAGAHDNDGDGDGDGGGAMRMLKYGRQQRAPGRDRGMTAAAAAVALQLPQEALDLGAAGRGADGCGTDGEAEDAIDAQQQQPILLVEEMVERASSLCSTAAGGARHAPFGRGNVTCTDPLLLPPPAPPLLLNQFQQQHAHTMAQLLLGGVGAGLQPRRISHLAAPPAAAAGPSRGLLGMHASEPLSGACMPCRGAAPAGAMAGAQAAARGLRFVGGGGSGAAGAGVAAMGQVPDLGAASVSAEHFEGRLEDLLRGCGSGDEAATLLLHASHCQQHSAPAARPAARSLDGGVAGAAAAAAVARPPLHPRGLLPLQQQQPAVLPAATWGAATSPAGNDQASAALPPPVPQQQGQQGQEPLGEDPRSTEELLALGREVASRLMRVQRAKESLRRMEGSLVAEARNLRLLLHQRRCQQLELQQQVAPAAATAADAEAAARPLASELRRSEVPADARRMSEAAAAAADTAIRGLPAGTAPAALKLVLLGAAADSANAAQTATVTIPAAPVPVDVRATSAALRTGTPPASPLARSAATGAATSTAVPSFARKSTDSANTSRRTGTSPVVLLMKLGNSTGTGAGVAGVGGREQPATCNELPTAASTAAAATTADAPISTTDRRGSRSSQEKGLGGAGSAVPSAGLLKAALAVTGIQSAAPAEAAPLVDEADKIQSPRPSTAPAGDSGAAALAAADGQGDTGPRDVKRVRVC</sequence>
<organism evidence="2 3">
    <name type="scientific">Chlamydomonas schloesseri</name>
    <dbReference type="NCBI Taxonomy" id="2026947"/>
    <lineage>
        <taxon>Eukaryota</taxon>
        <taxon>Viridiplantae</taxon>
        <taxon>Chlorophyta</taxon>
        <taxon>core chlorophytes</taxon>
        <taxon>Chlorophyceae</taxon>
        <taxon>CS clade</taxon>
        <taxon>Chlamydomonadales</taxon>
        <taxon>Chlamydomonadaceae</taxon>
        <taxon>Chlamydomonas</taxon>
    </lineage>
</organism>
<protein>
    <submittedName>
        <fullName evidence="2">Uncharacterized protein</fullName>
    </submittedName>
</protein>
<dbReference type="Proteomes" id="UP000613740">
    <property type="component" value="Unassembled WGS sequence"/>
</dbReference>
<feature type="region of interest" description="Disordered" evidence="1">
    <location>
        <begin position="809"/>
        <end position="855"/>
    </location>
</feature>
<proteinExistence type="predicted"/>
<feature type="compositionally biased region" description="Polar residues" evidence="1">
    <location>
        <begin position="842"/>
        <end position="853"/>
    </location>
</feature>
<comment type="caution">
    <text evidence="2">The sequence shown here is derived from an EMBL/GenBank/DDBJ whole genome shotgun (WGS) entry which is preliminary data.</text>
</comment>
<feature type="compositionally biased region" description="Basic and acidic residues" evidence="1">
    <location>
        <begin position="987"/>
        <end position="997"/>
    </location>
</feature>
<evidence type="ECO:0000256" key="1">
    <source>
        <dbReference type="SAM" id="MobiDB-lite"/>
    </source>
</evidence>
<dbReference type="OrthoDB" id="10690084at2759"/>
<feature type="compositionally biased region" description="Low complexity" evidence="1">
    <location>
        <begin position="641"/>
        <end position="650"/>
    </location>
</feature>
<feature type="region of interest" description="Disordered" evidence="1">
    <location>
        <begin position="869"/>
        <end position="924"/>
    </location>
</feature>
<feature type="region of interest" description="Disordered" evidence="1">
    <location>
        <begin position="289"/>
        <end position="310"/>
    </location>
</feature>
<dbReference type="AlphaFoldDB" id="A0A836BD85"/>
<feature type="compositionally biased region" description="Low complexity" evidence="1">
    <location>
        <begin position="887"/>
        <end position="905"/>
    </location>
</feature>
<evidence type="ECO:0000313" key="2">
    <source>
        <dbReference type="EMBL" id="KAG2454509.1"/>
    </source>
</evidence>
<evidence type="ECO:0000313" key="3">
    <source>
        <dbReference type="Proteomes" id="UP000613740"/>
    </source>
</evidence>
<dbReference type="EMBL" id="JAEHOD010000001">
    <property type="protein sequence ID" value="KAG2454509.1"/>
    <property type="molecule type" value="Genomic_DNA"/>
</dbReference>